<accession>A0A510HFX0</accession>
<dbReference type="InterPro" id="IPR020627">
    <property type="entry name" value="KhpA"/>
</dbReference>
<reference evidence="4" key="1">
    <citation type="journal article" date="2019" name="Microbiol. Resour. Announc.">
        <title>Complete Genome Sequence of Rubrobacter xylanophilus Strain AA3-22, Isolated from Arima Onsen in Japan.</title>
        <authorList>
            <person name="Tomariguchi N."/>
            <person name="Miyazaki K."/>
        </authorList>
    </citation>
    <scope>NUCLEOTIDE SEQUENCE [LARGE SCALE GENOMIC DNA]</scope>
    <source>
        <strain evidence="4">AA3-22</strain>
    </source>
</reference>
<dbReference type="PANTHER" id="PTHR34654:SF1">
    <property type="entry name" value="RNA-BINDING PROTEIN KHPA"/>
    <property type="match status" value="1"/>
</dbReference>
<comment type="function">
    <text evidence="3">A probable RNA-binding protein.</text>
</comment>
<dbReference type="Proteomes" id="UP000318065">
    <property type="component" value="Chromosome"/>
</dbReference>
<proteinExistence type="inferred from homology"/>
<keyword evidence="5" id="KW-1185">Reference proteome</keyword>
<keyword evidence="2 3" id="KW-0694">RNA-binding</keyword>
<comment type="similarity">
    <text evidence="3">Belongs to the KhpA RNA-binding protein family.</text>
</comment>
<dbReference type="PANTHER" id="PTHR34654">
    <property type="entry name" value="UPF0109 PROTEIN SCO5592"/>
    <property type="match status" value="1"/>
</dbReference>
<dbReference type="Gene3D" id="3.30.300.20">
    <property type="match status" value="1"/>
</dbReference>
<dbReference type="PROSITE" id="PS50084">
    <property type="entry name" value="KH_TYPE_1"/>
    <property type="match status" value="1"/>
</dbReference>
<evidence type="ECO:0000256" key="2">
    <source>
        <dbReference type="ARBA" id="ARBA00022884"/>
    </source>
</evidence>
<comment type="subcellular location">
    <subcellularLocation>
        <location evidence="3">Cytoplasm</location>
    </subcellularLocation>
</comment>
<dbReference type="GO" id="GO:0003723">
    <property type="term" value="F:RNA binding"/>
    <property type="evidence" value="ECO:0007669"/>
    <property type="project" value="UniProtKB-UniRule"/>
</dbReference>
<dbReference type="GO" id="GO:0005737">
    <property type="term" value="C:cytoplasm"/>
    <property type="evidence" value="ECO:0007669"/>
    <property type="project" value="UniProtKB-SubCell"/>
</dbReference>
<dbReference type="EMBL" id="AP019791">
    <property type="protein sequence ID" value="BBL78848.1"/>
    <property type="molecule type" value="Genomic_DNA"/>
</dbReference>
<gene>
    <name evidence="3" type="primary">khpA</name>
    <name evidence="4" type="ORF">RxyAA322_07020</name>
</gene>
<evidence type="ECO:0000256" key="3">
    <source>
        <dbReference type="HAMAP-Rule" id="MF_00088"/>
    </source>
</evidence>
<dbReference type="InterPro" id="IPR015946">
    <property type="entry name" value="KH_dom-like_a/b"/>
</dbReference>
<organism evidence="4 5">
    <name type="scientific">Rubrobacter xylanophilus</name>
    <dbReference type="NCBI Taxonomy" id="49319"/>
    <lineage>
        <taxon>Bacteria</taxon>
        <taxon>Bacillati</taxon>
        <taxon>Actinomycetota</taxon>
        <taxon>Rubrobacteria</taxon>
        <taxon>Rubrobacterales</taxon>
        <taxon>Rubrobacteraceae</taxon>
        <taxon>Rubrobacter</taxon>
    </lineage>
</organism>
<dbReference type="CDD" id="cd22533">
    <property type="entry name" value="KH-II_YlqC-like"/>
    <property type="match status" value="1"/>
</dbReference>
<name>A0A510HFX0_9ACTN</name>
<dbReference type="Pfam" id="PF13083">
    <property type="entry name" value="KH_KhpA-B"/>
    <property type="match status" value="1"/>
</dbReference>
<dbReference type="HAMAP" id="MF_00088">
    <property type="entry name" value="KhpA"/>
    <property type="match status" value="1"/>
</dbReference>
<evidence type="ECO:0000313" key="4">
    <source>
        <dbReference type="EMBL" id="BBL78848.1"/>
    </source>
</evidence>
<sequence length="82" mass="9286">MLTVEQLENLLRVLVRPLVERPDRIEISGREEGSRVRLTLRVADEDMGRVIGRQGRTINAIRKVVKAASVRLGKRVTVEVPD</sequence>
<evidence type="ECO:0000313" key="5">
    <source>
        <dbReference type="Proteomes" id="UP000318065"/>
    </source>
</evidence>
<protein>
    <recommendedName>
        <fullName evidence="3">RNA-binding protein KhpA</fullName>
    </recommendedName>
    <alternativeName>
        <fullName evidence="3">KH-domain protein A</fullName>
    </alternativeName>
</protein>
<dbReference type="SUPFAM" id="SSF54814">
    <property type="entry name" value="Prokaryotic type KH domain (KH-domain type II)"/>
    <property type="match status" value="1"/>
</dbReference>
<evidence type="ECO:0000256" key="1">
    <source>
        <dbReference type="ARBA" id="ARBA00022490"/>
    </source>
</evidence>
<dbReference type="InterPro" id="IPR009019">
    <property type="entry name" value="KH_sf_prok-type"/>
</dbReference>
<dbReference type="AlphaFoldDB" id="A0A510HFX0"/>
<keyword evidence="1 3" id="KW-0963">Cytoplasm</keyword>